<dbReference type="EMBL" id="CAMXCT010000945">
    <property type="protein sequence ID" value="CAI3985011.1"/>
    <property type="molecule type" value="Genomic_DNA"/>
</dbReference>
<keyword evidence="3 6" id="KW-1133">Transmembrane helix</keyword>
<dbReference type="InterPro" id="IPR018490">
    <property type="entry name" value="cNMP-bd_dom_sf"/>
</dbReference>
<accession>A0A9P1FR25</accession>
<dbReference type="GO" id="GO:0005249">
    <property type="term" value="F:voltage-gated potassium channel activity"/>
    <property type="evidence" value="ECO:0007669"/>
    <property type="project" value="TreeGrafter"/>
</dbReference>
<feature type="transmembrane region" description="Helical" evidence="6">
    <location>
        <begin position="293"/>
        <end position="313"/>
    </location>
</feature>
<dbReference type="InterPro" id="IPR051413">
    <property type="entry name" value="K/Na_HCN_channel"/>
</dbReference>
<dbReference type="PANTHER" id="PTHR45689">
    <property type="entry name" value="I[[H]] CHANNEL, ISOFORM E"/>
    <property type="match status" value="1"/>
</dbReference>
<dbReference type="GO" id="GO:0098855">
    <property type="term" value="C:HCN channel complex"/>
    <property type="evidence" value="ECO:0007669"/>
    <property type="project" value="TreeGrafter"/>
</dbReference>
<dbReference type="SUPFAM" id="SSF51206">
    <property type="entry name" value="cAMP-binding domain-like"/>
    <property type="match status" value="1"/>
</dbReference>
<keyword evidence="11" id="KW-1185">Reference proteome</keyword>
<evidence type="ECO:0000313" key="8">
    <source>
        <dbReference type="EMBL" id="CAI3985011.1"/>
    </source>
</evidence>
<dbReference type="EMBL" id="CAMXCT030000945">
    <property type="protein sequence ID" value="CAL4772323.1"/>
    <property type="molecule type" value="Genomic_DNA"/>
</dbReference>
<feature type="region of interest" description="Disordered" evidence="5">
    <location>
        <begin position="43"/>
        <end position="132"/>
    </location>
</feature>
<dbReference type="Proteomes" id="UP001152797">
    <property type="component" value="Unassembled WGS sequence"/>
</dbReference>
<feature type="compositionally biased region" description="Basic and acidic residues" evidence="5">
    <location>
        <begin position="102"/>
        <end position="121"/>
    </location>
</feature>
<organism evidence="8">
    <name type="scientific">Cladocopium goreaui</name>
    <dbReference type="NCBI Taxonomy" id="2562237"/>
    <lineage>
        <taxon>Eukaryota</taxon>
        <taxon>Sar</taxon>
        <taxon>Alveolata</taxon>
        <taxon>Dinophyceae</taxon>
        <taxon>Suessiales</taxon>
        <taxon>Symbiodiniaceae</taxon>
        <taxon>Cladocopium</taxon>
    </lineage>
</organism>
<dbReference type="SUPFAM" id="SSF81324">
    <property type="entry name" value="Voltage-gated potassium channels"/>
    <property type="match status" value="1"/>
</dbReference>
<comment type="caution">
    <text evidence="8">The sequence shown here is derived from an EMBL/GenBank/DDBJ whole genome shotgun (WGS) entry which is preliminary data.</text>
</comment>
<comment type="subcellular location">
    <subcellularLocation>
        <location evidence="1">Membrane</location>
        <topology evidence="1">Multi-pass membrane protein</topology>
    </subcellularLocation>
</comment>
<dbReference type="EMBL" id="CAMXCT020000945">
    <property type="protein sequence ID" value="CAL1138386.1"/>
    <property type="molecule type" value="Genomic_DNA"/>
</dbReference>
<dbReference type="PANTHER" id="PTHR45689:SF5">
    <property type="entry name" value="I[[H]] CHANNEL, ISOFORM E"/>
    <property type="match status" value="1"/>
</dbReference>
<reference evidence="8" key="1">
    <citation type="submission" date="2022-10" db="EMBL/GenBank/DDBJ databases">
        <authorList>
            <person name="Chen Y."/>
            <person name="Dougan E. K."/>
            <person name="Chan C."/>
            <person name="Rhodes N."/>
            <person name="Thang M."/>
        </authorList>
    </citation>
    <scope>NUCLEOTIDE SEQUENCE</scope>
</reference>
<keyword evidence="4 6" id="KW-0472">Membrane</keyword>
<evidence type="ECO:0000259" key="7">
    <source>
        <dbReference type="Pfam" id="PF00520"/>
    </source>
</evidence>
<evidence type="ECO:0000256" key="6">
    <source>
        <dbReference type="SAM" id="Phobius"/>
    </source>
</evidence>
<dbReference type="Pfam" id="PF00520">
    <property type="entry name" value="Ion_trans"/>
    <property type="match status" value="1"/>
</dbReference>
<evidence type="ECO:0000313" key="9">
    <source>
        <dbReference type="EMBL" id="CAL1138386.1"/>
    </source>
</evidence>
<feature type="domain" description="Ion transport" evidence="7">
    <location>
        <begin position="219"/>
        <end position="466"/>
    </location>
</feature>
<dbReference type="GO" id="GO:0035725">
    <property type="term" value="P:sodium ion transmembrane transport"/>
    <property type="evidence" value="ECO:0007669"/>
    <property type="project" value="TreeGrafter"/>
</dbReference>
<dbReference type="InterPro" id="IPR005821">
    <property type="entry name" value="Ion_trans_dom"/>
</dbReference>
<feature type="transmembrane region" description="Helical" evidence="6">
    <location>
        <begin position="218"/>
        <end position="241"/>
    </location>
</feature>
<evidence type="ECO:0000256" key="3">
    <source>
        <dbReference type="ARBA" id="ARBA00022989"/>
    </source>
</evidence>
<evidence type="ECO:0000313" key="11">
    <source>
        <dbReference type="Proteomes" id="UP001152797"/>
    </source>
</evidence>
<protein>
    <submittedName>
        <fullName evidence="10">Cyclic nucleotide-gated cation channel alpha-4</fullName>
    </submittedName>
</protein>
<evidence type="ECO:0000256" key="5">
    <source>
        <dbReference type="SAM" id="MobiDB-lite"/>
    </source>
</evidence>
<sequence>MSTQQIYRLSFSNYLWVSLHAVCESKGFGTTWKRCRVRFGRWSTSNEASSEDDEKFSSQVLPKRASTKPLRTGLSFHGHSHQRTFHEEGGVFDSRSRPQSQEPERRHLSRRPQEMSEHDVNEAPTDGSNTNPCETLLQLQGLAAPPDGDMAELNLKPHPCWETKENRGLQSNTVRTIRSRKVKQPANSKTSGGSGFHLPSGEFAERWMWLHPSGGFRACWNSLVALLVLYDLLVIPLSVFDHPKSSLMHAMDIGMPIFWSMDFILTFFTGYYQQGELISDFKKIAYQYAMHWMLYDLGLIALDWIFVTMDYFMLSGSEGADWSRSLLMLRILRLARIMRAIKLRQGFDAFQDLLHSQANSLYVSFLTSLGQLLILNHWMACAWFGVRWLHPNDNWVVKSGMDQNYWTHQYLMCMLWSFCQLGVGESPLQPTNETEMVLNCVIAFRSLITSATLISTMSNLIAGLRSLREDEATQFRLLRRFLAQNSIPHEVSHKVTQFLQHQFAKSQKARSSDLRVPLLDLLSRPLFRELQFERHRTSLCKLPVLKALLEAPDIQTLEVMHSTSNSLCQLVAAAQDIIFLSGSHASSSYLKLSGTLTYYDDAGAIEVDNRCWVAEACLWTPWIHMGEFEAKEVSDLLCLDADCFCEALSKTGSTQQAASAYAMEFLAAMQKSGRWTDIFVDHDLNSVDGEAESPKMDLPLPGFCGGFCPRLVRKRPHAPRLQSILPDESDEPDLS</sequence>
<evidence type="ECO:0000313" key="10">
    <source>
        <dbReference type="EMBL" id="CAL4772323.1"/>
    </source>
</evidence>
<dbReference type="GO" id="GO:0003254">
    <property type="term" value="P:regulation of membrane depolarization"/>
    <property type="evidence" value="ECO:0007669"/>
    <property type="project" value="TreeGrafter"/>
</dbReference>
<dbReference type="Gene3D" id="1.10.287.70">
    <property type="match status" value="1"/>
</dbReference>
<gene>
    <name evidence="8" type="ORF">C1SCF055_LOCUS12501</name>
</gene>
<dbReference type="AlphaFoldDB" id="A0A9P1FR25"/>
<keyword evidence="2 6" id="KW-0812">Transmembrane</keyword>
<reference evidence="9" key="2">
    <citation type="submission" date="2024-04" db="EMBL/GenBank/DDBJ databases">
        <authorList>
            <person name="Chen Y."/>
            <person name="Shah S."/>
            <person name="Dougan E. K."/>
            <person name="Thang M."/>
            <person name="Chan C."/>
        </authorList>
    </citation>
    <scope>NUCLEOTIDE SEQUENCE [LARGE SCALE GENOMIC DNA]</scope>
</reference>
<proteinExistence type="predicted"/>
<dbReference type="OrthoDB" id="432475at2759"/>
<evidence type="ECO:0000256" key="1">
    <source>
        <dbReference type="ARBA" id="ARBA00004141"/>
    </source>
</evidence>
<feature type="transmembrane region" description="Helical" evidence="6">
    <location>
        <begin position="253"/>
        <end position="272"/>
    </location>
</feature>
<evidence type="ECO:0000256" key="2">
    <source>
        <dbReference type="ARBA" id="ARBA00022692"/>
    </source>
</evidence>
<evidence type="ECO:0000256" key="4">
    <source>
        <dbReference type="ARBA" id="ARBA00023136"/>
    </source>
</evidence>
<name>A0A9P1FR25_9DINO</name>